<name>A0A9W5TBW3_BABOV</name>
<keyword evidence="2" id="KW-0689">Ribosomal protein</keyword>
<dbReference type="GO" id="GO:0005840">
    <property type="term" value="C:ribosome"/>
    <property type="evidence" value="ECO:0007669"/>
    <property type="project" value="UniProtKB-KW"/>
</dbReference>
<dbReference type="Gene3D" id="3.30.390.110">
    <property type="match status" value="1"/>
</dbReference>
<dbReference type="EMBL" id="BLIY01000003">
    <property type="protein sequence ID" value="GFE52854.1"/>
    <property type="molecule type" value="Genomic_DNA"/>
</dbReference>
<dbReference type="InterPro" id="IPR029004">
    <property type="entry name" value="Ribosomal_eL28/Mak16"/>
</dbReference>
<dbReference type="OrthoDB" id="338850at2759"/>
<keyword evidence="2" id="KW-0687">Ribonucleoprotein</keyword>
<evidence type="ECO:0000313" key="2">
    <source>
        <dbReference type="EMBL" id="GFE52854.1"/>
    </source>
</evidence>
<comment type="caution">
    <text evidence="2">The sequence shown here is derived from an EMBL/GenBank/DDBJ whole genome shotgun (WGS) entry which is preliminary data.</text>
</comment>
<sequence length="146" mass="16870">MAEKCKVGQVYKTTREELPYGTAPDCLVWELVKKNNSHLFKSGHETFSRERHNIMARNTPVFSGLRQKSVMNVELAPSGNKIYLRNMNLQNVRRPRSRSHVKKFSKSISHTEALNKFANHSRPELAHLLVQKFIKLTHAKTDEKSD</sequence>
<reference evidence="2" key="1">
    <citation type="submission" date="2019-12" db="EMBL/GenBank/DDBJ databases">
        <title>Genome sequence of Babesia ovis.</title>
        <authorList>
            <person name="Yamagishi J."/>
            <person name="Sevinc F."/>
            <person name="Xuan X."/>
        </authorList>
    </citation>
    <scope>NUCLEOTIDE SEQUENCE</scope>
    <source>
        <strain evidence="2">Selcuk</strain>
    </source>
</reference>
<protein>
    <submittedName>
        <fullName evidence="2">60S ribosomal protein L28, putative</fullName>
    </submittedName>
</protein>
<gene>
    <name evidence="2" type="ORF">BaOVIS_002580</name>
</gene>
<keyword evidence="3" id="KW-1185">Reference proteome</keyword>
<dbReference type="Pfam" id="PF01778">
    <property type="entry name" value="Ribosomal_L28e"/>
    <property type="match status" value="1"/>
</dbReference>
<dbReference type="AlphaFoldDB" id="A0A9W5TBW3"/>
<accession>A0A9W5TBW3</accession>
<proteinExistence type="predicted"/>
<evidence type="ECO:0000313" key="3">
    <source>
        <dbReference type="Proteomes" id="UP001057455"/>
    </source>
</evidence>
<dbReference type="Proteomes" id="UP001057455">
    <property type="component" value="Unassembled WGS sequence"/>
</dbReference>
<evidence type="ECO:0000259" key="1">
    <source>
        <dbReference type="Pfam" id="PF01778"/>
    </source>
</evidence>
<organism evidence="2 3">
    <name type="scientific">Babesia ovis</name>
    <dbReference type="NCBI Taxonomy" id="5869"/>
    <lineage>
        <taxon>Eukaryota</taxon>
        <taxon>Sar</taxon>
        <taxon>Alveolata</taxon>
        <taxon>Apicomplexa</taxon>
        <taxon>Aconoidasida</taxon>
        <taxon>Piroplasmida</taxon>
        <taxon>Babesiidae</taxon>
        <taxon>Babesia</taxon>
    </lineage>
</organism>
<feature type="domain" description="Ribosomal eL28/Mak16" evidence="1">
    <location>
        <begin position="27"/>
        <end position="138"/>
    </location>
</feature>